<evidence type="ECO:0000259" key="1">
    <source>
        <dbReference type="Pfam" id="PF12969"/>
    </source>
</evidence>
<evidence type="ECO:0000313" key="2">
    <source>
        <dbReference type="EMBL" id="MCG2420080.1"/>
    </source>
</evidence>
<keyword evidence="3" id="KW-1185">Reference proteome</keyword>
<organism evidence="2 3">
    <name type="scientific">Aequorivita vitellina</name>
    <dbReference type="NCBI Taxonomy" id="2874475"/>
    <lineage>
        <taxon>Bacteria</taxon>
        <taxon>Pseudomonadati</taxon>
        <taxon>Bacteroidota</taxon>
        <taxon>Flavobacteriia</taxon>
        <taxon>Flavobacteriales</taxon>
        <taxon>Flavobacteriaceae</taxon>
        <taxon>Aequorivita</taxon>
    </lineage>
</organism>
<dbReference type="Pfam" id="PF12969">
    <property type="entry name" value="DUF3857"/>
    <property type="match status" value="1"/>
</dbReference>
<name>A0A9X1U2P0_9FLAO</name>
<accession>A0A9X1U2P0</accession>
<dbReference type="InterPro" id="IPR024618">
    <property type="entry name" value="DUF3857"/>
</dbReference>
<dbReference type="Proteomes" id="UP001139461">
    <property type="component" value="Unassembled WGS sequence"/>
</dbReference>
<comment type="caution">
    <text evidence="2">The sequence shown here is derived from an EMBL/GenBank/DDBJ whole genome shotgun (WGS) entry which is preliminary data.</text>
</comment>
<dbReference type="RefSeq" id="WP_237603863.1">
    <property type="nucleotide sequence ID" value="NZ_JAIRBA010000032.1"/>
</dbReference>
<gene>
    <name evidence="2" type="ORF">K8089_13705</name>
</gene>
<proteinExistence type="predicted"/>
<dbReference type="AlphaFoldDB" id="A0A9X1U2P0"/>
<feature type="domain" description="DUF3857" evidence="1">
    <location>
        <begin position="75"/>
        <end position="218"/>
    </location>
</feature>
<evidence type="ECO:0000313" key="3">
    <source>
        <dbReference type="Proteomes" id="UP001139461"/>
    </source>
</evidence>
<dbReference type="EMBL" id="JAIRBA010000032">
    <property type="protein sequence ID" value="MCG2420080.1"/>
    <property type="molecule type" value="Genomic_DNA"/>
</dbReference>
<sequence length="675" mass="78410">MHQLFSKSKRASLAIIIIGGLFFSFKATVNETTEDPFLTICKNADAYYTHSYRDVTYEKYWGSYRKHISINNKLVVNTPAGVEKYAFLILDEFESNNIESFKIRTLKANGSIVELDSSLVFRRNSQREKFGVINYPIPAVEPGDTIETNYVYYERLEQSNLTSYVNLYSNLPSVNSQYTIKTAPDLTVRYKGYNHFPKPDIIANDTIVYLQFSMDNVKGLVENEHSCLPCEKPYLYYSLEKKDSELRSWRDVYNEEFNFLTQPMALDKENSSYYKRWKRRVIGTAKDSTKYHQLQLLHNEVVANFKMSPVLVDEFIKSTGYFLKEERFDPVSIRRFYRQLLEDLEIDYWAVFGRSKQSGTIDTDYIRKGEFDHVFFAYVNEKGTLQFLYPHEESYMYLIDEIPTSLYSTKAVLVKPKATDKKKKKDSFIDGDLQLARVDSVAIATINLPGMDSNYNYINQMISSDVDTQEKKTTFRYRLEVSGGLSTEMRSFFNMLSQDEDASNFYNALSEFEGSDNSLQIDTVTSRLQKGYKPFVYLMSAEGTLNNAITFINDSLVSVSLDKLIQHFQLENSEDAPELNYYLDYNYSDYFTFYLNFPSNIEVLGLENGSVAFKNDLGEYIFEAKQSKENQLILQSNYTILKNLIPKEKLKELKVLNDHVKNTKGKRLIIKLKKS</sequence>
<protein>
    <submittedName>
        <fullName evidence="2">DUF3857 domain-containing protein</fullName>
    </submittedName>
</protein>
<dbReference type="Gene3D" id="2.60.120.1130">
    <property type="match status" value="1"/>
</dbReference>
<dbReference type="Gene3D" id="2.60.40.3140">
    <property type="match status" value="1"/>
</dbReference>
<reference evidence="2" key="1">
    <citation type="submission" date="2021-09" db="EMBL/GenBank/DDBJ databases">
        <title>Genome of Aequorivita sp. strain F47161.</title>
        <authorList>
            <person name="Wang Y."/>
        </authorList>
    </citation>
    <scope>NUCLEOTIDE SEQUENCE</scope>
    <source>
        <strain evidence="2">F47161</strain>
    </source>
</reference>